<dbReference type="EC" id="2.1.1.193" evidence="3 12"/>
<evidence type="ECO:0000256" key="5">
    <source>
        <dbReference type="ARBA" id="ARBA00022490"/>
    </source>
</evidence>
<dbReference type="PANTHER" id="PTHR30027:SF3">
    <property type="entry name" value="16S RRNA (URACIL(1498)-N(3))-METHYLTRANSFERASE"/>
    <property type="match status" value="1"/>
</dbReference>
<dbReference type="InterPro" id="IPR029026">
    <property type="entry name" value="tRNA_m1G_MTases_N"/>
</dbReference>
<dbReference type="EMBL" id="JACHWQ010000001">
    <property type="protein sequence ID" value="MBB2974517.1"/>
    <property type="molecule type" value="Genomic_DNA"/>
</dbReference>
<sequence>MALQFFHDTPLGPELGDGSEITLTGAEAHHAATVRRVRVGEQVTVSDGLGVVIEAVATFVSPKEVGLRVFARKDVAPSTPRLVLVQALAKGGRDELAVQTATEFGVDEVIPWQSSRSISRWEGAKAEKSRLRWEAIVREASKQAHRAWIPRVHGVVDTPALVAMPEDTLMLLLDPTASESLSYVKLFDINRRGHKIALIVGPEGGFTESEIETLVAAGAERVRLGENVLRTSSAGPAALAVLNVRLSRW</sequence>
<evidence type="ECO:0000256" key="3">
    <source>
        <dbReference type="ARBA" id="ARBA00012328"/>
    </source>
</evidence>
<evidence type="ECO:0000256" key="11">
    <source>
        <dbReference type="ARBA" id="ARBA00047944"/>
    </source>
</evidence>
<evidence type="ECO:0000256" key="1">
    <source>
        <dbReference type="ARBA" id="ARBA00004496"/>
    </source>
</evidence>
<dbReference type="Proteomes" id="UP000529310">
    <property type="component" value="Unassembled WGS sequence"/>
</dbReference>
<comment type="catalytic activity">
    <reaction evidence="11 12">
        <text>uridine(1498) in 16S rRNA + S-adenosyl-L-methionine = N(3)-methyluridine(1498) in 16S rRNA + S-adenosyl-L-homocysteine + H(+)</text>
        <dbReference type="Rhea" id="RHEA:42920"/>
        <dbReference type="Rhea" id="RHEA-COMP:10283"/>
        <dbReference type="Rhea" id="RHEA-COMP:10284"/>
        <dbReference type="ChEBI" id="CHEBI:15378"/>
        <dbReference type="ChEBI" id="CHEBI:57856"/>
        <dbReference type="ChEBI" id="CHEBI:59789"/>
        <dbReference type="ChEBI" id="CHEBI:65315"/>
        <dbReference type="ChEBI" id="CHEBI:74502"/>
        <dbReference type="EC" id="2.1.1.193"/>
    </reaction>
</comment>
<keyword evidence="7 12" id="KW-0489">Methyltransferase</keyword>
<comment type="similarity">
    <text evidence="2 12">Belongs to the RNA methyltransferase RsmE family.</text>
</comment>
<name>A0A7W4V0E7_9MICO</name>
<accession>A0A7W4V0E7</accession>
<evidence type="ECO:0000313" key="16">
    <source>
        <dbReference type="Proteomes" id="UP000529310"/>
    </source>
</evidence>
<evidence type="ECO:0000259" key="13">
    <source>
        <dbReference type="Pfam" id="PF04452"/>
    </source>
</evidence>
<evidence type="ECO:0000256" key="7">
    <source>
        <dbReference type="ARBA" id="ARBA00022603"/>
    </source>
</evidence>
<comment type="subcellular location">
    <subcellularLocation>
        <location evidence="1 12">Cytoplasm</location>
    </subcellularLocation>
</comment>
<dbReference type="SUPFAM" id="SSF88697">
    <property type="entry name" value="PUA domain-like"/>
    <property type="match status" value="1"/>
</dbReference>
<keyword evidence="16" id="KW-1185">Reference proteome</keyword>
<keyword evidence="8 12" id="KW-0808">Transferase</keyword>
<evidence type="ECO:0000256" key="8">
    <source>
        <dbReference type="ARBA" id="ARBA00022679"/>
    </source>
</evidence>
<comment type="function">
    <text evidence="10 12">Specifically methylates the N3 position of the uracil ring of uridine 1498 (m3U1498) in 16S rRNA. Acts on the fully assembled 30S ribosomal subunit.</text>
</comment>
<organism evidence="15 16">
    <name type="scientific">Microbacterium endophyticum</name>
    <dbReference type="NCBI Taxonomy" id="1526412"/>
    <lineage>
        <taxon>Bacteria</taxon>
        <taxon>Bacillati</taxon>
        <taxon>Actinomycetota</taxon>
        <taxon>Actinomycetes</taxon>
        <taxon>Micrococcales</taxon>
        <taxon>Microbacteriaceae</taxon>
        <taxon>Microbacterium</taxon>
    </lineage>
</organism>
<feature type="domain" description="Ribosomal RNA small subunit methyltransferase E PUA-like" evidence="14">
    <location>
        <begin position="23"/>
        <end position="65"/>
    </location>
</feature>
<protein>
    <recommendedName>
        <fullName evidence="4 12">Ribosomal RNA small subunit methyltransferase E</fullName>
        <ecNumber evidence="3 12">2.1.1.193</ecNumber>
    </recommendedName>
</protein>
<dbReference type="PANTHER" id="PTHR30027">
    <property type="entry name" value="RIBOSOMAL RNA SMALL SUBUNIT METHYLTRANSFERASE E"/>
    <property type="match status" value="1"/>
</dbReference>
<dbReference type="CDD" id="cd18084">
    <property type="entry name" value="RsmE-like"/>
    <property type="match status" value="1"/>
</dbReference>
<comment type="caution">
    <text evidence="15">The sequence shown here is derived from an EMBL/GenBank/DDBJ whole genome shotgun (WGS) entry which is preliminary data.</text>
</comment>
<dbReference type="AlphaFoldDB" id="A0A7W4V0E7"/>
<evidence type="ECO:0000256" key="2">
    <source>
        <dbReference type="ARBA" id="ARBA00005528"/>
    </source>
</evidence>
<dbReference type="Pfam" id="PF20260">
    <property type="entry name" value="PUA_4"/>
    <property type="match status" value="1"/>
</dbReference>
<dbReference type="PIRSF" id="PIRSF015601">
    <property type="entry name" value="MTase_slr0722"/>
    <property type="match status" value="1"/>
</dbReference>
<dbReference type="GO" id="GO:0070475">
    <property type="term" value="P:rRNA base methylation"/>
    <property type="evidence" value="ECO:0007669"/>
    <property type="project" value="TreeGrafter"/>
</dbReference>
<evidence type="ECO:0000313" key="15">
    <source>
        <dbReference type="EMBL" id="MBB2974517.1"/>
    </source>
</evidence>
<keyword evidence="5 12" id="KW-0963">Cytoplasm</keyword>
<evidence type="ECO:0000256" key="4">
    <source>
        <dbReference type="ARBA" id="ARBA00013673"/>
    </source>
</evidence>
<evidence type="ECO:0000256" key="12">
    <source>
        <dbReference type="PIRNR" id="PIRNR015601"/>
    </source>
</evidence>
<dbReference type="InterPro" id="IPR046887">
    <property type="entry name" value="RsmE_PUA-like"/>
</dbReference>
<keyword evidence="9 12" id="KW-0949">S-adenosyl-L-methionine</keyword>
<proteinExistence type="inferred from homology"/>
<dbReference type="InterPro" id="IPR006700">
    <property type="entry name" value="RsmE"/>
</dbReference>
<dbReference type="InterPro" id="IPR046886">
    <property type="entry name" value="RsmE_MTase_dom"/>
</dbReference>
<dbReference type="InterPro" id="IPR029028">
    <property type="entry name" value="Alpha/beta_knot_MTases"/>
</dbReference>
<dbReference type="NCBIfam" id="NF008693">
    <property type="entry name" value="PRK11713.2-3"/>
    <property type="match status" value="1"/>
</dbReference>
<dbReference type="Pfam" id="PF04452">
    <property type="entry name" value="Methyltrans_RNA"/>
    <property type="match status" value="1"/>
</dbReference>
<dbReference type="GO" id="GO:0070042">
    <property type="term" value="F:rRNA (uridine-N3-)-methyltransferase activity"/>
    <property type="evidence" value="ECO:0007669"/>
    <property type="project" value="TreeGrafter"/>
</dbReference>
<evidence type="ECO:0000256" key="9">
    <source>
        <dbReference type="ARBA" id="ARBA00022691"/>
    </source>
</evidence>
<feature type="domain" description="Ribosomal RNA small subunit methyltransferase E methyltransferase" evidence="13">
    <location>
        <begin position="80"/>
        <end position="242"/>
    </location>
</feature>
<dbReference type="Gene3D" id="2.40.240.20">
    <property type="entry name" value="Hypothetical PUA domain-like, domain 1"/>
    <property type="match status" value="1"/>
</dbReference>
<keyword evidence="6 12" id="KW-0698">rRNA processing</keyword>
<reference evidence="15 16" key="1">
    <citation type="submission" date="2020-08" db="EMBL/GenBank/DDBJ databases">
        <title>Sequencing the genomes of 1000 actinobacteria strains.</title>
        <authorList>
            <person name="Klenk H.-P."/>
        </authorList>
    </citation>
    <scope>NUCLEOTIDE SEQUENCE [LARGE SCALE GENOMIC DNA]</scope>
    <source>
        <strain evidence="15 16">DSM 27099</strain>
    </source>
</reference>
<dbReference type="Gene3D" id="3.40.1280.10">
    <property type="match status" value="1"/>
</dbReference>
<dbReference type="InterPro" id="IPR015947">
    <property type="entry name" value="PUA-like_sf"/>
</dbReference>
<evidence type="ECO:0000259" key="14">
    <source>
        <dbReference type="Pfam" id="PF20260"/>
    </source>
</evidence>
<dbReference type="GO" id="GO:0005737">
    <property type="term" value="C:cytoplasm"/>
    <property type="evidence" value="ECO:0007669"/>
    <property type="project" value="UniProtKB-SubCell"/>
</dbReference>
<evidence type="ECO:0000256" key="6">
    <source>
        <dbReference type="ARBA" id="ARBA00022552"/>
    </source>
</evidence>
<dbReference type="SUPFAM" id="SSF75217">
    <property type="entry name" value="alpha/beta knot"/>
    <property type="match status" value="1"/>
</dbReference>
<dbReference type="RefSeq" id="WP_165142859.1">
    <property type="nucleotide sequence ID" value="NZ_CP049255.1"/>
</dbReference>
<dbReference type="NCBIfam" id="TIGR00046">
    <property type="entry name" value="RsmE family RNA methyltransferase"/>
    <property type="match status" value="1"/>
</dbReference>
<evidence type="ECO:0000256" key="10">
    <source>
        <dbReference type="ARBA" id="ARBA00025699"/>
    </source>
</evidence>
<gene>
    <name evidence="15" type="ORF">FHX49_000058</name>
</gene>